<evidence type="ECO:0000313" key="1">
    <source>
        <dbReference type="EMBL" id="MBU2739696.1"/>
    </source>
</evidence>
<keyword evidence="2" id="KW-1185">Reference proteome</keyword>
<comment type="caution">
    <text evidence="1">The sequence shown here is derived from an EMBL/GenBank/DDBJ whole genome shotgun (WGS) entry which is preliminary data.</text>
</comment>
<evidence type="ECO:0000313" key="2">
    <source>
        <dbReference type="Proteomes" id="UP001197028"/>
    </source>
</evidence>
<dbReference type="Pfam" id="PF10049">
    <property type="entry name" value="DUF2283"/>
    <property type="match status" value="1"/>
</dbReference>
<dbReference type="EMBL" id="JABELD010000118">
    <property type="protein sequence ID" value="MBU2739696.1"/>
    <property type="molecule type" value="Genomic_DNA"/>
</dbReference>
<protein>
    <submittedName>
        <fullName evidence="1">DUF2283 domain-containing protein</fullName>
    </submittedName>
</protein>
<dbReference type="RefSeq" id="WP_215864582.1">
    <property type="nucleotide sequence ID" value="NZ_JABELD010000118.1"/>
</dbReference>
<organism evidence="1 2">
    <name type="scientific">Acidithiobacillus concretivorus</name>
    <dbReference type="NCBI Taxonomy" id="3063952"/>
    <lineage>
        <taxon>Bacteria</taxon>
        <taxon>Pseudomonadati</taxon>
        <taxon>Pseudomonadota</taxon>
        <taxon>Acidithiobacillia</taxon>
        <taxon>Acidithiobacillales</taxon>
        <taxon>Acidithiobacillaceae</taxon>
        <taxon>Acidithiobacillus</taxon>
    </lineage>
</organism>
<proteinExistence type="predicted"/>
<reference evidence="1 2" key="1">
    <citation type="journal article" date="2021" name="ISME J.">
        <title>Genomic evolution of the class Acidithiobacillia: deep-branching Proteobacteria living in extreme acidic conditions.</title>
        <authorList>
            <person name="Moya-Beltran A."/>
            <person name="Beard S."/>
            <person name="Rojas-Villalobos C."/>
            <person name="Issotta F."/>
            <person name="Gallardo Y."/>
            <person name="Ulloa R."/>
            <person name="Giaveno A."/>
            <person name="Degli Esposti M."/>
            <person name="Johnson D.B."/>
            <person name="Quatrini R."/>
        </authorList>
    </citation>
    <scope>NUCLEOTIDE SEQUENCE [LARGE SCALE GENOMIC DNA]</scope>
    <source>
        <strain evidence="1 2">ATCC 19703</strain>
    </source>
</reference>
<gene>
    <name evidence="1" type="ORF">HJG40_13100</name>
</gene>
<accession>A0ABS5ZSS0</accession>
<dbReference type="InterPro" id="IPR019270">
    <property type="entry name" value="DUF2283"/>
</dbReference>
<sequence length="67" mass="7460">MKTDYDATDDILVLHFTDKPVSREVSQDWNLNIAYADDGSIVEIVILDAKASGAWPIPQHAARSMMI</sequence>
<name>A0ABS5ZSS0_9PROT</name>
<dbReference type="Proteomes" id="UP001197028">
    <property type="component" value="Unassembled WGS sequence"/>
</dbReference>